<dbReference type="Proteomes" id="UP000676028">
    <property type="component" value="Unassembled WGS sequence"/>
</dbReference>
<dbReference type="PANTHER" id="PTHR30461">
    <property type="entry name" value="DNA-INVERTASE FROM LAMBDOID PROPHAGE"/>
    <property type="match status" value="1"/>
</dbReference>
<dbReference type="AlphaFoldDB" id="A0A8T5CJ41"/>
<keyword evidence="1" id="KW-0229">DNA integration</keyword>
<dbReference type="Gene3D" id="3.40.50.1390">
    <property type="entry name" value="Resolvase, N-terminal catalytic domain"/>
    <property type="match status" value="1"/>
</dbReference>
<dbReference type="SUPFAM" id="SSF53041">
    <property type="entry name" value="Resolvase-like"/>
    <property type="match status" value="1"/>
</dbReference>
<dbReference type="Proteomes" id="UP000679371">
    <property type="component" value="Unassembled WGS sequence"/>
</dbReference>
<dbReference type="PROSITE" id="PS51736">
    <property type="entry name" value="RECOMBINASES_3"/>
    <property type="match status" value="1"/>
</dbReference>
<feature type="domain" description="Resolvase/invertase-type recombinase catalytic" evidence="4">
    <location>
        <begin position="4"/>
        <end position="152"/>
    </location>
</feature>
<evidence type="ECO:0000313" key="7">
    <source>
        <dbReference type="Proteomes" id="UP000676028"/>
    </source>
</evidence>
<comment type="caution">
    <text evidence="6">The sequence shown here is derived from an EMBL/GenBank/DDBJ whole genome shotgun (WGS) entry which is preliminary data.</text>
</comment>
<dbReference type="SMART" id="SM00857">
    <property type="entry name" value="Resolvase"/>
    <property type="match status" value="1"/>
</dbReference>
<dbReference type="CDD" id="cd03768">
    <property type="entry name" value="SR_ResInv"/>
    <property type="match status" value="1"/>
</dbReference>
<dbReference type="InterPro" id="IPR036162">
    <property type="entry name" value="Resolvase-like_N_sf"/>
</dbReference>
<dbReference type="PROSITE" id="PS00397">
    <property type="entry name" value="RECOMBINASES_1"/>
    <property type="match status" value="1"/>
</dbReference>
<dbReference type="PANTHER" id="PTHR30461:SF2">
    <property type="entry name" value="SERINE RECOMBINASE PINE-RELATED"/>
    <property type="match status" value="1"/>
</dbReference>
<dbReference type="InterPro" id="IPR006118">
    <property type="entry name" value="Recombinase_CS"/>
</dbReference>
<evidence type="ECO:0000256" key="3">
    <source>
        <dbReference type="ARBA" id="ARBA00023172"/>
    </source>
</evidence>
<dbReference type="GO" id="GO:0000150">
    <property type="term" value="F:DNA strand exchange activity"/>
    <property type="evidence" value="ECO:0007669"/>
    <property type="project" value="InterPro"/>
</dbReference>
<evidence type="ECO:0000313" key="6">
    <source>
        <dbReference type="EMBL" id="MBS8126389.1"/>
    </source>
</evidence>
<dbReference type="EMBL" id="JAERQU010000077">
    <property type="protein sequence ID" value="MBS8121381.1"/>
    <property type="molecule type" value="Genomic_DNA"/>
</dbReference>
<organism evidence="6 7">
    <name type="scientific">Haloferax volcanii</name>
    <name type="common">Halobacterium volcanii</name>
    <dbReference type="NCBI Taxonomy" id="2246"/>
    <lineage>
        <taxon>Archaea</taxon>
        <taxon>Methanobacteriati</taxon>
        <taxon>Methanobacteriota</taxon>
        <taxon>Stenosarchaea group</taxon>
        <taxon>Halobacteria</taxon>
        <taxon>Halobacteriales</taxon>
        <taxon>Haloferacaceae</taxon>
        <taxon>Haloferax</taxon>
    </lineage>
</organism>
<dbReference type="InterPro" id="IPR006119">
    <property type="entry name" value="Resolv_N"/>
</dbReference>
<keyword evidence="3" id="KW-0233">DNA recombination</keyword>
<dbReference type="GO" id="GO:0015074">
    <property type="term" value="P:DNA integration"/>
    <property type="evidence" value="ECO:0007669"/>
    <property type="project" value="UniProtKB-KW"/>
</dbReference>
<dbReference type="GO" id="GO:0003677">
    <property type="term" value="F:DNA binding"/>
    <property type="evidence" value="ECO:0007669"/>
    <property type="project" value="UniProtKB-KW"/>
</dbReference>
<keyword evidence="2" id="KW-0238">DNA-binding</keyword>
<protein>
    <submittedName>
        <fullName evidence="6">Recombinase family protein</fullName>
    </submittedName>
</protein>
<gene>
    <name evidence="5" type="ORF">JK351_19855</name>
    <name evidence="6" type="ORF">JK354_19840</name>
</gene>
<sequence>MGMKVGCYCRVSTPEQNLDRQIESTTTYSQSELDVALSELQVYRDKATGTNTSREGYKRLMGDVEAGEVDTVVVHEISRLARSLQDLDRTVSRVMESGATIHFVRDGLSFGDGDEQPMHRLQMQMLGAFAEWEARVKRMNTREGIAARQANPEYHHGPAPCVLV</sequence>
<evidence type="ECO:0000256" key="2">
    <source>
        <dbReference type="ARBA" id="ARBA00023125"/>
    </source>
</evidence>
<evidence type="ECO:0000313" key="5">
    <source>
        <dbReference type="EMBL" id="MBS8121381.1"/>
    </source>
</evidence>
<dbReference type="InterPro" id="IPR050639">
    <property type="entry name" value="SSR_resolvase"/>
</dbReference>
<dbReference type="EMBL" id="JAERQV010000077">
    <property type="protein sequence ID" value="MBS8126389.1"/>
    <property type="molecule type" value="Genomic_DNA"/>
</dbReference>
<evidence type="ECO:0000259" key="4">
    <source>
        <dbReference type="PROSITE" id="PS51736"/>
    </source>
</evidence>
<reference evidence="6" key="1">
    <citation type="journal article" date="2021" name="Nat. Microbiol.">
        <title>Cell division in the archaeon Haloferax volcanii relies on two FtsZ proteins with distinct functions in division ring assembly and constriction.</title>
        <authorList>
            <person name="Liao Y."/>
            <person name="Ithurbide S."/>
            <person name="Evenhuis C."/>
            <person name="Loewe J."/>
            <person name="Duggin I.G."/>
        </authorList>
    </citation>
    <scope>NUCLEOTIDE SEQUENCE</scope>
    <source>
        <strain evidence="5">H98</strain>
        <strain evidence="6">ID76 - delta_ftsZ1</strain>
    </source>
</reference>
<proteinExistence type="predicted"/>
<name>A0A8T5CJ41_HALVO</name>
<dbReference type="Pfam" id="PF00239">
    <property type="entry name" value="Resolvase"/>
    <property type="match status" value="1"/>
</dbReference>
<accession>A0A8T5CJ41</accession>
<evidence type="ECO:0000256" key="1">
    <source>
        <dbReference type="ARBA" id="ARBA00022908"/>
    </source>
</evidence>